<feature type="compositionally biased region" description="Basic and acidic residues" evidence="3">
    <location>
        <begin position="503"/>
        <end position="523"/>
    </location>
</feature>
<name>A0A9Q1EMF6_SYNKA</name>
<feature type="compositionally biased region" description="Basic and acidic residues" evidence="3">
    <location>
        <begin position="471"/>
        <end position="482"/>
    </location>
</feature>
<feature type="compositionally biased region" description="Basic and acidic residues" evidence="3">
    <location>
        <begin position="377"/>
        <end position="399"/>
    </location>
</feature>
<gene>
    <name evidence="4" type="ORF">SKAU_G00337130</name>
</gene>
<feature type="compositionally biased region" description="Basic and acidic residues" evidence="3">
    <location>
        <begin position="611"/>
        <end position="620"/>
    </location>
</feature>
<comment type="caution">
    <text evidence="4">The sequence shown here is derived from an EMBL/GenBank/DDBJ whole genome shotgun (WGS) entry which is preliminary data.</text>
</comment>
<feature type="region of interest" description="Disordered" evidence="3">
    <location>
        <begin position="320"/>
        <end position="695"/>
    </location>
</feature>
<evidence type="ECO:0008006" key="6">
    <source>
        <dbReference type="Google" id="ProtNLM"/>
    </source>
</evidence>
<protein>
    <recommendedName>
        <fullName evidence="6">Coiled-coil domain-containing protein 9B</fullName>
    </recommendedName>
</protein>
<dbReference type="PANTHER" id="PTHR15635:SF10">
    <property type="entry name" value="COILED-COIL DOMAIN-CONTAINING PROTEIN 9B"/>
    <property type="match status" value="1"/>
</dbReference>
<accession>A0A9Q1EMF6</accession>
<evidence type="ECO:0000256" key="3">
    <source>
        <dbReference type="SAM" id="MobiDB-lite"/>
    </source>
</evidence>
<feature type="compositionally biased region" description="Basic and acidic residues" evidence="3">
    <location>
        <begin position="320"/>
        <end position="332"/>
    </location>
</feature>
<dbReference type="PANTHER" id="PTHR15635">
    <property type="entry name" value="COILED-COIL DOMAIN CONTAINING PROTEIN 9"/>
    <property type="match status" value="1"/>
</dbReference>
<evidence type="ECO:0000313" key="4">
    <source>
        <dbReference type="EMBL" id="KAJ8341422.1"/>
    </source>
</evidence>
<feature type="compositionally biased region" description="Basic residues" evidence="3">
    <location>
        <begin position="333"/>
        <end position="344"/>
    </location>
</feature>
<feature type="region of interest" description="Disordered" evidence="3">
    <location>
        <begin position="137"/>
        <end position="247"/>
    </location>
</feature>
<proteinExistence type="predicted"/>
<feature type="region of interest" description="Disordered" evidence="3">
    <location>
        <begin position="98"/>
        <end position="120"/>
    </location>
</feature>
<feature type="compositionally biased region" description="Acidic residues" evidence="3">
    <location>
        <begin position="404"/>
        <end position="413"/>
    </location>
</feature>
<dbReference type="Pfam" id="PF15266">
    <property type="entry name" value="DUF4594"/>
    <property type="match status" value="1"/>
</dbReference>
<feature type="compositionally biased region" description="Basic and acidic residues" evidence="3">
    <location>
        <begin position="98"/>
        <end position="108"/>
    </location>
</feature>
<evidence type="ECO:0000256" key="1">
    <source>
        <dbReference type="ARBA" id="ARBA00022553"/>
    </source>
</evidence>
<dbReference type="EMBL" id="JAINUF010000015">
    <property type="protein sequence ID" value="KAJ8341422.1"/>
    <property type="molecule type" value="Genomic_DNA"/>
</dbReference>
<feature type="compositionally biased region" description="Basic and acidic residues" evidence="3">
    <location>
        <begin position="568"/>
        <end position="582"/>
    </location>
</feature>
<dbReference type="InterPro" id="IPR029336">
    <property type="entry name" value="DUF4594"/>
</dbReference>
<feature type="compositionally biased region" description="Basic and acidic residues" evidence="3">
    <location>
        <begin position="428"/>
        <end position="440"/>
    </location>
</feature>
<dbReference type="Proteomes" id="UP001152622">
    <property type="component" value="Chromosome 15"/>
</dbReference>
<dbReference type="AlphaFoldDB" id="A0A9Q1EMF6"/>
<evidence type="ECO:0000313" key="5">
    <source>
        <dbReference type="Proteomes" id="UP001152622"/>
    </source>
</evidence>
<sequence length="695" mass="76710">MAYYIPGTWKLDMEDMYWHDRGSINDAFIICKYDDTLHKKGGMDEIADPPEDVSMQSEVDESPTDVMFRKKDQKDAELDKKIEALRKKNEALMKRYQEVEEDKKRAEEEGMGLQSRKGKAEDLTITINKSSIQETRVVTKKLGSGDAPSTRGVQEPAEGDINPFGMGRGKRRQLLVTMAGNTKDKRIVSEKRGLSHPPSSGGVREIDEDEDVECARRGRHLQPSVSDSRPQEDEGRQEVQGLTEESQWLAECDPYYKDVEGSVPQSLTDLTVPTSREEQLEYLRWKKEREQIDRERVARHKNAKGQWRRAWDMDKSENMFRDRFHGESERGNKTRGGRNARRGQPRATGESQDYASEPYRNREEGGKNVPAVSSKAKGKDRLTGRARRWDAKEEDDHLQTMETSLEEFLEELDALVGPEVDLSPKSSAESREEDVGKDFPLHAGAVGADEAGSDEAVDGDGPEGGGVPSPESDRSQGDKDAAVDAASGTPAASQGEMALKPCRAPDKKVSFSEETVKETKGTEEMAPSPAPPEPEVTGAIKGSSHGRESLLAVAEEAEQTLASGLRGPEGDGVQKRDREVSDLPRSSAPVRSVLVDCHADGQGPEGTSKSEMVEKKHEDAQGLTPEPETDQRTADGTSAALPRESAHQPLKHSKNTRSPEEMINSSLSLMSLDSGAPHPYHETSNAKVKENGKIV</sequence>
<dbReference type="OrthoDB" id="10058133at2759"/>
<keyword evidence="2" id="KW-0175">Coiled coil</keyword>
<keyword evidence="1" id="KW-0597">Phosphoprotein</keyword>
<organism evidence="4 5">
    <name type="scientific">Synaphobranchus kaupii</name>
    <name type="common">Kaup's arrowtooth eel</name>
    <dbReference type="NCBI Taxonomy" id="118154"/>
    <lineage>
        <taxon>Eukaryota</taxon>
        <taxon>Metazoa</taxon>
        <taxon>Chordata</taxon>
        <taxon>Craniata</taxon>
        <taxon>Vertebrata</taxon>
        <taxon>Euteleostomi</taxon>
        <taxon>Actinopterygii</taxon>
        <taxon>Neopterygii</taxon>
        <taxon>Teleostei</taxon>
        <taxon>Anguilliformes</taxon>
        <taxon>Synaphobranchidae</taxon>
        <taxon>Synaphobranchus</taxon>
    </lineage>
</organism>
<keyword evidence="5" id="KW-1185">Reference proteome</keyword>
<feature type="compositionally biased region" description="Acidic residues" evidence="3">
    <location>
        <begin position="451"/>
        <end position="461"/>
    </location>
</feature>
<reference evidence="4" key="1">
    <citation type="journal article" date="2023" name="Science">
        <title>Genome structures resolve the early diversification of teleost fishes.</title>
        <authorList>
            <person name="Parey E."/>
            <person name="Louis A."/>
            <person name="Montfort J."/>
            <person name="Bouchez O."/>
            <person name="Roques C."/>
            <person name="Iampietro C."/>
            <person name="Lluch J."/>
            <person name="Castinel A."/>
            <person name="Donnadieu C."/>
            <person name="Desvignes T."/>
            <person name="Floi Bucao C."/>
            <person name="Jouanno E."/>
            <person name="Wen M."/>
            <person name="Mejri S."/>
            <person name="Dirks R."/>
            <person name="Jansen H."/>
            <person name="Henkel C."/>
            <person name="Chen W.J."/>
            <person name="Zahm M."/>
            <person name="Cabau C."/>
            <person name="Klopp C."/>
            <person name="Thompson A.W."/>
            <person name="Robinson-Rechavi M."/>
            <person name="Braasch I."/>
            <person name="Lecointre G."/>
            <person name="Bobe J."/>
            <person name="Postlethwait J.H."/>
            <person name="Berthelot C."/>
            <person name="Roest Crollius H."/>
            <person name="Guiguen Y."/>
        </authorList>
    </citation>
    <scope>NUCLEOTIDE SEQUENCE</scope>
    <source>
        <tissue evidence="4">Blood</tissue>
    </source>
</reference>
<evidence type="ECO:0000256" key="2">
    <source>
        <dbReference type="ARBA" id="ARBA00023054"/>
    </source>
</evidence>
<feature type="compositionally biased region" description="Basic and acidic residues" evidence="3">
    <location>
        <begin position="182"/>
        <end position="193"/>
    </location>
</feature>